<dbReference type="InterPro" id="IPR003817">
    <property type="entry name" value="PS_Dcarbxylase"/>
</dbReference>
<evidence type="ECO:0000256" key="3">
    <source>
        <dbReference type="ARBA" id="ARBA00023239"/>
    </source>
</evidence>
<gene>
    <name evidence="5" type="ORF">JJQ60_16855</name>
</gene>
<name>A0A937A5D1_9FLAO</name>
<keyword evidence="3" id="KW-0456">Lyase</keyword>
<dbReference type="AlphaFoldDB" id="A0A937A5D1"/>
<dbReference type="Pfam" id="PF02666">
    <property type="entry name" value="PS_Dcarbxylase"/>
    <property type="match status" value="1"/>
</dbReference>
<keyword evidence="6" id="KW-1185">Reference proteome</keyword>
<dbReference type="PANTHER" id="PTHR10067">
    <property type="entry name" value="PHOSPHATIDYLSERINE DECARBOXYLASE"/>
    <property type="match status" value="1"/>
</dbReference>
<keyword evidence="4" id="KW-0670">Pyruvate</keyword>
<accession>A0A937A5D1</accession>
<protein>
    <submittedName>
        <fullName evidence="5">Phosphatidylserine decarboxylase</fullName>
    </submittedName>
</protein>
<evidence type="ECO:0000313" key="6">
    <source>
        <dbReference type="Proteomes" id="UP000651057"/>
    </source>
</evidence>
<organism evidence="5 6">
    <name type="scientific">Aquimarina mytili</name>
    <dbReference type="NCBI Taxonomy" id="874423"/>
    <lineage>
        <taxon>Bacteria</taxon>
        <taxon>Pseudomonadati</taxon>
        <taxon>Bacteroidota</taxon>
        <taxon>Flavobacteriia</taxon>
        <taxon>Flavobacteriales</taxon>
        <taxon>Flavobacteriaceae</taxon>
        <taxon>Aquimarina</taxon>
    </lineage>
</organism>
<evidence type="ECO:0000256" key="2">
    <source>
        <dbReference type="ARBA" id="ARBA00023145"/>
    </source>
</evidence>
<dbReference type="GO" id="GO:0004609">
    <property type="term" value="F:phosphatidylserine decarboxylase activity"/>
    <property type="evidence" value="ECO:0007669"/>
    <property type="project" value="InterPro"/>
</dbReference>
<keyword evidence="2" id="KW-0865">Zymogen</keyword>
<sequence>MSKQIQISSQFDYKIEFSDPPKIKYASLYEFFSLKIWGSLPSQFQRLISKIYAKVFNLRISKHLIKPYCKIHYKEVNYLDQFTPPSGKTEYHTFQDFFVRQFKELPKVHTSHVWPCEGVLCDIDHVSKIQKTNVKGDIRSVHQIFGIDERLICKDYVFTNVFLHNKNYHRIHAPIDGTITRVQYIKGDLVILRPWFYKNNPSIPAFRNERINIDIKDNRDRTWHLSIVGGPAVGTIELPKKIILGAKVSILDEIALFYLGSTCCMISPEMPKQNIKNSLVYMGAEY</sequence>
<evidence type="ECO:0000313" key="5">
    <source>
        <dbReference type="EMBL" id="MBL0685205.1"/>
    </source>
</evidence>
<proteinExistence type="predicted"/>
<comment type="caution">
    <text evidence="5">The sequence shown here is derived from an EMBL/GenBank/DDBJ whole genome shotgun (WGS) entry which is preliminary data.</text>
</comment>
<dbReference type="Proteomes" id="UP000651057">
    <property type="component" value="Unassembled WGS sequence"/>
</dbReference>
<dbReference type="EMBL" id="JAERQJ010000007">
    <property type="protein sequence ID" value="MBL0685205.1"/>
    <property type="molecule type" value="Genomic_DNA"/>
</dbReference>
<keyword evidence="1" id="KW-0210">Decarboxylase</keyword>
<dbReference type="RefSeq" id="WP_201923041.1">
    <property type="nucleotide sequence ID" value="NZ_BAABAX010000020.1"/>
</dbReference>
<dbReference type="PANTHER" id="PTHR10067:SF6">
    <property type="entry name" value="PHOSPHATIDYLSERINE DECARBOXYLASE PROENZYME, MITOCHONDRIAL"/>
    <property type="match status" value="1"/>
</dbReference>
<dbReference type="GO" id="GO:0006646">
    <property type="term" value="P:phosphatidylethanolamine biosynthetic process"/>
    <property type="evidence" value="ECO:0007669"/>
    <property type="project" value="TreeGrafter"/>
</dbReference>
<evidence type="ECO:0000256" key="4">
    <source>
        <dbReference type="ARBA" id="ARBA00023317"/>
    </source>
</evidence>
<evidence type="ECO:0000256" key="1">
    <source>
        <dbReference type="ARBA" id="ARBA00022793"/>
    </source>
</evidence>
<reference evidence="5" key="1">
    <citation type="submission" date="2021-01" db="EMBL/GenBank/DDBJ databases">
        <authorList>
            <person name="Zhong Y.L."/>
        </authorList>
    </citation>
    <scope>NUCLEOTIDE SEQUENCE</scope>
    <source>
        <strain evidence="5">KCTC 23302</strain>
    </source>
</reference>